<evidence type="ECO:0000256" key="1">
    <source>
        <dbReference type="SAM" id="SignalP"/>
    </source>
</evidence>
<gene>
    <name evidence="2" type="ORF">E5K04_07975</name>
</gene>
<proteinExistence type="predicted"/>
<evidence type="ECO:0000313" key="3">
    <source>
        <dbReference type="Proteomes" id="UP000308891"/>
    </source>
</evidence>
<sequence>MKRICCVLALALPLVAQAAPSWQSSMSTPVIELGVRDKYGELGDYTARFEVTGPNGLKLAKDLRVKAGEFGYLTFPRDFGQGAEYAAPGHYRWRVVVDGRQVVGGRFSFEY</sequence>
<dbReference type="Proteomes" id="UP000308891">
    <property type="component" value="Unassembled WGS sequence"/>
</dbReference>
<comment type="caution">
    <text evidence="2">The sequence shown here is derived from an EMBL/GenBank/DDBJ whole genome shotgun (WGS) entry which is preliminary data.</text>
</comment>
<name>A0A4V4N885_9NEIS</name>
<evidence type="ECO:0000313" key="2">
    <source>
        <dbReference type="EMBL" id="TIC83483.1"/>
    </source>
</evidence>
<feature type="chain" id="PRO_5020310080" evidence="1">
    <location>
        <begin position="19"/>
        <end position="111"/>
    </location>
</feature>
<dbReference type="EMBL" id="STGJ01000007">
    <property type="protein sequence ID" value="TIC83483.1"/>
    <property type="molecule type" value="Genomic_DNA"/>
</dbReference>
<dbReference type="AlphaFoldDB" id="A0A4V4N885"/>
<keyword evidence="3" id="KW-1185">Reference proteome</keyword>
<organism evidence="2 3">
    <name type="scientific">Crenobacter intestini</name>
    <dbReference type="NCBI Taxonomy" id="2563443"/>
    <lineage>
        <taxon>Bacteria</taxon>
        <taxon>Pseudomonadati</taxon>
        <taxon>Pseudomonadota</taxon>
        <taxon>Betaproteobacteria</taxon>
        <taxon>Neisseriales</taxon>
        <taxon>Neisseriaceae</taxon>
        <taxon>Crenobacter</taxon>
    </lineage>
</organism>
<dbReference type="OrthoDB" id="883012at2"/>
<protein>
    <submittedName>
        <fullName evidence="2">Uncharacterized protein</fullName>
    </submittedName>
</protein>
<dbReference type="RefSeq" id="WP_136552768.1">
    <property type="nucleotide sequence ID" value="NZ_STGJ01000007.1"/>
</dbReference>
<reference evidence="2 3" key="1">
    <citation type="submission" date="2019-04" db="EMBL/GenBank/DDBJ databases">
        <title>Crenobacter sp. nov.</title>
        <authorList>
            <person name="Shi S."/>
        </authorList>
    </citation>
    <scope>NUCLEOTIDE SEQUENCE [LARGE SCALE GENOMIC DNA]</scope>
    <source>
        <strain evidence="2 3">GY 70310</strain>
    </source>
</reference>
<keyword evidence="1" id="KW-0732">Signal</keyword>
<accession>A0A4V4N885</accession>
<feature type="signal peptide" evidence="1">
    <location>
        <begin position="1"/>
        <end position="18"/>
    </location>
</feature>